<comment type="subunit">
    <text evidence="7">The complex comprises the extracytoplasmic solute receptor protein and the two transmembrane proteins.</text>
</comment>
<comment type="caution">
    <text evidence="7">Lacks conserved residue(s) required for the propagation of feature annotation.</text>
</comment>
<feature type="transmembrane region" description="Helical" evidence="7">
    <location>
        <begin position="357"/>
        <end position="382"/>
    </location>
</feature>
<evidence type="ECO:0000313" key="10">
    <source>
        <dbReference type="Proteomes" id="UP000240418"/>
    </source>
</evidence>
<dbReference type="GO" id="GO:0005886">
    <property type="term" value="C:plasma membrane"/>
    <property type="evidence" value="ECO:0007669"/>
    <property type="project" value="UniProtKB-SubCell"/>
</dbReference>
<feature type="transmembrane region" description="Helical" evidence="7">
    <location>
        <begin position="334"/>
        <end position="351"/>
    </location>
</feature>
<keyword evidence="2" id="KW-1003">Cell membrane</keyword>
<dbReference type="Pfam" id="PF06808">
    <property type="entry name" value="DctM"/>
    <property type="match status" value="1"/>
</dbReference>
<evidence type="ECO:0000256" key="4">
    <source>
        <dbReference type="ARBA" id="ARBA00022692"/>
    </source>
</evidence>
<proteinExistence type="inferred from homology"/>
<dbReference type="RefSeq" id="WP_106608956.1">
    <property type="nucleotide sequence ID" value="NZ_PYGJ01000008.1"/>
</dbReference>
<reference evidence="9 10" key="1">
    <citation type="submission" date="2018-03" db="EMBL/GenBank/DDBJ databases">
        <title>Genomic Encyclopedia of Archaeal and Bacterial Type Strains, Phase II (KMG-II): from individual species to whole genera.</title>
        <authorList>
            <person name="Goeker M."/>
        </authorList>
    </citation>
    <scope>NUCLEOTIDE SEQUENCE [LARGE SCALE GENOMIC DNA]</scope>
    <source>
        <strain evidence="9 10">DSM 100673</strain>
    </source>
</reference>
<feature type="transmembrane region" description="Helical" evidence="7">
    <location>
        <begin position="135"/>
        <end position="158"/>
    </location>
</feature>
<evidence type="ECO:0000256" key="2">
    <source>
        <dbReference type="ARBA" id="ARBA00022475"/>
    </source>
</evidence>
<dbReference type="PANTHER" id="PTHR33362:SF5">
    <property type="entry name" value="C4-DICARBOXYLATE TRAP TRANSPORTER LARGE PERMEASE PROTEIN DCTM"/>
    <property type="match status" value="1"/>
</dbReference>
<evidence type="ECO:0000256" key="3">
    <source>
        <dbReference type="ARBA" id="ARBA00022519"/>
    </source>
</evidence>
<comment type="function">
    <text evidence="7">Part of the tripartite ATP-independent periplasmic (TRAP) transport system.</text>
</comment>
<dbReference type="InterPro" id="IPR010656">
    <property type="entry name" value="DctM"/>
</dbReference>
<comment type="caution">
    <text evidence="9">The sequence shown here is derived from an EMBL/GenBank/DDBJ whole genome shotgun (WGS) entry which is preliminary data.</text>
</comment>
<dbReference type="GO" id="GO:0022857">
    <property type="term" value="F:transmembrane transporter activity"/>
    <property type="evidence" value="ECO:0007669"/>
    <property type="project" value="UniProtKB-UniRule"/>
</dbReference>
<dbReference type="InterPro" id="IPR004681">
    <property type="entry name" value="TRAP_DctM"/>
</dbReference>
<evidence type="ECO:0000256" key="6">
    <source>
        <dbReference type="ARBA" id="ARBA00023136"/>
    </source>
</evidence>
<feature type="transmembrane region" description="Helical" evidence="7">
    <location>
        <begin position="46"/>
        <end position="65"/>
    </location>
</feature>
<evidence type="ECO:0000259" key="8">
    <source>
        <dbReference type="Pfam" id="PF06808"/>
    </source>
</evidence>
<feature type="transmembrane region" description="Helical" evidence="7">
    <location>
        <begin position="216"/>
        <end position="236"/>
    </location>
</feature>
<keyword evidence="3 7" id="KW-0997">Cell inner membrane</keyword>
<dbReference type="OrthoDB" id="9790209at2"/>
<comment type="similarity">
    <text evidence="7">Belongs to the TRAP transporter large permease family.</text>
</comment>
<accession>A0A2P8FB76</accession>
<evidence type="ECO:0000256" key="7">
    <source>
        <dbReference type="RuleBase" id="RU369079"/>
    </source>
</evidence>
<dbReference type="PIRSF" id="PIRSF006066">
    <property type="entry name" value="HI0050"/>
    <property type="match status" value="1"/>
</dbReference>
<feature type="transmembrane region" description="Helical" evidence="7">
    <location>
        <begin position="170"/>
        <end position="195"/>
    </location>
</feature>
<feature type="domain" description="TRAP C4-dicarboxylate transport system permease DctM subunit" evidence="8">
    <location>
        <begin position="6"/>
        <end position="418"/>
    </location>
</feature>
<keyword evidence="7" id="KW-0813">Transport</keyword>
<dbReference type="NCBIfam" id="TIGR00786">
    <property type="entry name" value="dctM"/>
    <property type="match status" value="1"/>
</dbReference>
<feature type="transmembrane region" description="Helical" evidence="7">
    <location>
        <begin position="394"/>
        <end position="419"/>
    </location>
</feature>
<evidence type="ECO:0000256" key="5">
    <source>
        <dbReference type="ARBA" id="ARBA00022989"/>
    </source>
</evidence>
<keyword evidence="6 7" id="KW-0472">Membrane</keyword>
<dbReference type="AlphaFoldDB" id="A0A2P8FB76"/>
<sequence>MLATALILLLVMIALSLPIAAALGVLGVILDRSFGFLPLYKAAGEVAWTSSSGFLLMAIPLFVLLGEIMLRAGIADAMYDALAKWLGWLPGGVMHANVGACSLFAATSGSSVATAATIGTVALPQIERHGYGPRLFLGTLAAGGTLGILIPPSVNMIIYGILTNSSVPKLYLAGIIPGLILASLFMIAIILIVIWKPEVAGRKVSYSWAERLQSTVGVLPPILIFVLVIGSIYAGWATPTEAAAIGVVGALAIAATRRRLGWNMLMEAAEGTVVTTSMIMLIIMAAYFLNAILAGIGLTDTLNDFVTGLGLTPMQMLLVVVLFYILLGCFMETLSMMITTIPIVAPLMFSLGFDPIWYGILMMILIEAALITPPIGLNLYIVQGVRGGGPMKDVMIGALPFVIVMAIMIVLLTAFPGLATWLPELVSS</sequence>
<name>A0A2P8FB76_9RHOB</name>
<protein>
    <recommendedName>
        <fullName evidence="7">TRAP transporter large permease protein</fullName>
    </recommendedName>
</protein>
<keyword evidence="10" id="KW-1185">Reference proteome</keyword>
<comment type="subcellular location">
    <subcellularLocation>
        <location evidence="1 7">Cell inner membrane</location>
        <topology evidence="1 7">Multi-pass membrane protein</topology>
    </subcellularLocation>
</comment>
<keyword evidence="4 7" id="KW-0812">Transmembrane</keyword>
<evidence type="ECO:0000313" key="9">
    <source>
        <dbReference type="EMBL" id="PSL18971.1"/>
    </source>
</evidence>
<feature type="transmembrane region" description="Helical" evidence="7">
    <location>
        <begin position="305"/>
        <end position="327"/>
    </location>
</feature>
<dbReference type="EMBL" id="PYGJ01000008">
    <property type="protein sequence ID" value="PSL18971.1"/>
    <property type="molecule type" value="Genomic_DNA"/>
</dbReference>
<evidence type="ECO:0000256" key="1">
    <source>
        <dbReference type="ARBA" id="ARBA00004429"/>
    </source>
</evidence>
<dbReference type="PANTHER" id="PTHR33362">
    <property type="entry name" value="SIALIC ACID TRAP TRANSPORTER PERMEASE PROTEIN SIAT-RELATED"/>
    <property type="match status" value="1"/>
</dbReference>
<feature type="transmembrane region" description="Helical" evidence="7">
    <location>
        <begin position="272"/>
        <end position="293"/>
    </location>
</feature>
<organism evidence="9 10">
    <name type="scientific">Shimia abyssi</name>
    <dbReference type="NCBI Taxonomy" id="1662395"/>
    <lineage>
        <taxon>Bacteria</taxon>
        <taxon>Pseudomonadati</taxon>
        <taxon>Pseudomonadota</taxon>
        <taxon>Alphaproteobacteria</taxon>
        <taxon>Rhodobacterales</taxon>
        <taxon>Roseobacteraceae</taxon>
    </lineage>
</organism>
<keyword evidence="5 7" id="KW-1133">Transmembrane helix</keyword>
<dbReference type="Proteomes" id="UP000240418">
    <property type="component" value="Unassembled WGS sequence"/>
</dbReference>
<gene>
    <name evidence="9" type="ORF">CLV88_108151</name>
</gene>
<feature type="transmembrane region" description="Helical" evidence="7">
    <location>
        <begin position="242"/>
        <end position="260"/>
    </location>
</feature>